<feature type="transmembrane region" description="Helical" evidence="1">
    <location>
        <begin position="41"/>
        <end position="64"/>
    </location>
</feature>
<feature type="transmembrane region" description="Helical" evidence="1">
    <location>
        <begin position="157"/>
        <end position="180"/>
    </location>
</feature>
<organism evidence="3 4">
    <name type="scientific">Agromyces humatus</name>
    <dbReference type="NCBI Taxonomy" id="279573"/>
    <lineage>
        <taxon>Bacteria</taxon>
        <taxon>Bacillati</taxon>
        <taxon>Actinomycetota</taxon>
        <taxon>Actinomycetes</taxon>
        <taxon>Micrococcales</taxon>
        <taxon>Microbacteriaceae</taxon>
        <taxon>Agromyces</taxon>
    </lineage>
</organism>
<dbReference type="EMBL" id="BAAANH010000008">
    <property type="protein sequence ID" value="GAA1770217.1"/>
    <property type="molecule type" value="Genomic_DNA"/>
</dbReference>
<dbReference type="Proteomes" id="UP001500506">
    <property type="component" value="Unassembled WGS sequence"/>
</dbReference>
<keyword evidence="4" id="KW-1185">Reference proteome</keyword>
<keyword evidence="1" id="KW-0472">Membrane</keyword>
<feature type="transmembrane region" description="Helical" evidence="1">
    <location>
        <begin position="84"/>
        <end position="104"/>
    </location>
</feature>
<feature type="transmembrane region" description="Helical" evidence="1">
    <location>
        <begin position="12"/>
        <end position="35"/>
    </location>
</feature>
<reference evidence="3 4" key="1">
    <citation type="journal article" date="2019" name="Int. J. Syst. Evol. Microbiol.">
        <title>The Global Catalogue of Microorganisms (GCM) 10K type strain sequencing project: providing services to taxonomists for standard genome sequencing and annotation.</title>
        <authorList>
            <consortium name="The Broad Institute Genomics Platform"/>
            <consortium name="The Broad Institute Genome Sequencing Center for Infectious Disease"/>
            <person name="Wu L."/>
            <person name="Ma J."/>
        </authorList>
    </citation>
    <scope>NUCLEOTIDE SEQUENCE [LARGE SCALE GENOMIC DNA]</scope>
    <source>
        <strain evidence="3 4">JCM 14319</strain>
    </source>
</reference>
<dbReference type="InterPro" id="IPR003675">
    <property type="entry name" value="Rce1/LyrA-like_dom"/>
</dbReference>
<dbReference type="GO" id="GO:0008237">
    <property type="term" value="F:metallopeptidase activity"/>
    <property type="evidence" value="ECO:0007669"/>
    <property type="project" value="UniProtKB-KW"/>
</dbReference>
<evidence type="ECO:0000259" key="2">
    <source>
        <dbReference type="Pfam" id="PF02517"/>
    </source>
</evidence>
<dbReference type="InterPro" id="IPR042150">
    <property type="entry name" value="MmRce1-like"/>
</dbReference>
<evidence type="ECO:0000256" key="1">
    <source>
        <dbReference type="SAM" id="Phobius"/>
    </source>
</evidence>
<accession>A0ABN2KZE2</accession>
<proteinExistence type="predicted"/>
<feature type="transmembrane region" description="Helical" evidence="1">
    <location>
        <begin position="243"/>
        <end position="263"/>
    </location>
</feature>
<dbReference type="PANTHER" id="PTHR35797:SF1">
    <property type="entry name" value="PROTEASE"/>
    <property type="match status" value="1"/>
</dbReference>
<feature type="transmembrane region" description="Helical" evidence="1">
    <location>
        <begin position="116"/>
        <end position="136"/>
    </location>
</feature>
<evidence type="ECO:0000313" key="3">
    <source>
        <dbReference type="EMBL" id="GAA1770217.1"/>
    </source>
</evidence>
<feature type="transmembrane region" description="Helical" evidence="1">
    <location>
        <begin position="186"/>
        <end position="212"/>
    </location>
</feature>
<gene>
    <name evidence="3" type="ORF">GCM10009747_34280</name>
</gene>
<protein>
    <submittedName>
        <fullName evidence="3">CPBP family intramembrane metalloprotease</fullName>
    </submittedName>
</protein>
<keyword evidence="3" id="KW-0482">Metalloprotease</keyword>
<keyword evidence="3" id="KW-0378">Hydrolase</keyword>
<sequence>MTDSPASTRNRIDLLLFAGLTAIISGSLWLLLAWMGGDVTAGGSLAIFAVATSGPSMAALILYLTRTRRLPRSERRYPVSAPWLWVPAALVLGAAPAVLAGLIVAPEALAASIADVPDVVASLGGAGMFIVTFLIAGPLAEEFGWRGYAQPRLRRSLGLLATSAVLGVAWWVWHIPLFFLPGTAQAYMGFFTLESLGFAISFVPLCLIYLFVSERLGGGVWAAILLHFTSNVSLTLLPDASVLASVARLAVIFVLAAGVYFAWRPDARGPLASTA</sequence>
<name>A0ABN2KZE2_9MICO</name>
<keyword evidence="1" id="KW-0812">Transmembrane</keyword>
<evidence type="ECO:0000313" key="4">
    <source>
        <dbReference type="Proteomes" id="UP001500506"/>
    </source>
</evidence>
<dbReference type="Pfam" id="PF02517">
    <property type="entry name" value="Rce1-like"/>
    <property type="match status" value="1"/>
</dbReference>
<comment type="caution">
    <text evidence="3">The sequence shown here is derived from an EMBL/GenBank/DDBJ whole genome shotgun (WGS) entry which is preliminary data.</text>
</comment>
<feature type="transmembrane region" description="Helical" evidence="1">
    <location>
        <begin position="219"/>
        <end position="237"/>
    </location>
</feature>
<feature type="domain" description="CAAX prenyl protease 2/Lysostaphin resistance protein A-like" evidence="2">
    <location>
        <begin position="128"/>
        <end position="232"/>
    </location>
</feature>
<keyword evidence="1" id="KW-1133">Transmembrane helix</keyword>
<dbReference type="PANTHER" id="PTHR35797">
    <property type="entry name" value="PROTEASE-RELATED"/>
    <property type="match status" value="1"/>
</dbReference>
<keyword evidence="3" id="KW-0645">Protease</keyword>